<dbReference type="SUPFAM" id="SSF55486">
    <property type="entry name" value="Metalloproteases ('zincins'), catalytic domain"/>
    <property type="match status" value="1"/>
</dbReference>
<evidence type="ECO:0000256" key="1">
    <source>
        <dbReference type="SAM" id="MobiDB-lite"/>
    </source>
</evidence>
<proteinExistence type="predicted"/>
<dbReference type="GO" id="GO:0006508">
    <property type="term" value="P:proteolysis"/>
    <property type="evidence" value="ECO:0007669"/>
    <property type="project" value="UniProtKB-KW"/>
</dbReference>
<keyword evidence="3" id="KW-0482">Metalloprotease</keyword>
<dbReference type="OrthoDB" id="3941110at2759"/>
<dbReference type="Proteomes" id="UP000800094">
    <property type="component" value="Unassembled WGS sequence"/>
</dbReference>
<feature type="compositionally biased region" description="Pro residues" evidence="1">
    <location>
        <begin position="75"/>
        <end position="89"/>
    </location>
</feature>
<evidence type="ECO:0000313" key="3">
    <source>
        <dbReference type="EMBL" id="KAF2248075.1"/>
    </source>
</evidence>
<dbReference type="GeneID" id="54575461"/>
<gene>
    <name evidence="3" type="ORF">BU26DRAFT_326434</name>
</gene>
<keyword evidence="3" id="KW-0378">Hydrolase</keyword>
<dbReference type="EMBL" id="ML987196">
    <property type="protein sequence ID" value="KAF2248075.1"/>
    <property type="molecule type" value="Genomic_DNA"/>
</dbReference>
<dbReference type="AlphaFoldDB" id="A0A6A6IBX7"/>
<dbReference type="GO" id="GO:0008237">
    <property type="term" value="F:metallopeptidase activity"/>
    <property type="evidence" value="ECO:0007669"/>
    <property type="project" value="UniProtKB-KW"/>
</dbReference>
<keyword evidence="4" id="KW-1185">Reference proteome</keyword>
<feature type="compositionally biased region" description="Pro residues" evidence="1">
    <location>
        <begin position="124"/>
        <end position="134"/>
    </location>
</feature>
<accession>A0A6A6IBX7</accession>
<feature type="signal peptide" evidence="2">
    <location>
        <begin position="1"/>
        <end position="20"/>
    </location>
</feature>
<organism evidence="3 4">
    <name type="scientific">Trematosphaeria pertusa</name>
    <dbReference type="NCBI Taxonomy" id="390896"/>
    <lineage>
        <taxon>Eukaryota</taxon>
        <taxon>Fungi</taxon>
        <taxon>Dikarya</taxon>
        <taxon>Ascomycota</taxon>
        <taxon>Pezizomycotina</taxon>
        <taxon>Dothideomycetes</taxon>
        <taxon>Pleosporomycetidae</taxon>
        <taxon>Pleosporales</taxon>
        <taxon>Massarineae</taxon>
        <taxon>Trematosphaeriaceae</taxon>
        <taxon>Trematosphaeria</taxon>
    </lineage>
</organism>
<evidence type="ECO:0000256" key="2">
    <source>
        <dbReference type="SAM" id="SignalP"/>
    </source>
</evidence>
<dbReference type="NCBIfam" id="TIGR03296">
    <property type="entry name" value="M6dom_TIGR03296"/>
    <property type="match status" value="1"/>
</dbReference>
<dbReference type="PRINTS" id="PR01217">
    <property type="entry name" value="PRICHEXTENSN"/>
</dbReference>
<reference evidence="3" key="1">
    <citation type="journal article" date="2020" name="Stud. Mycol.">
        <title>101 Dothideomycetes genomes: a test case for predicting lifestyles and emergence of pathogens.</title>
        <authorList>
            <person name="Haridas S."/>
            <person name="Albert R."/>
            <person name="Binder M."/>
            <person name="Bloem J."/>
            <person name="Labutti K."/>
            <person name="Salamov A."/>
            <person name="Andreopoulos B."/>
            <person name="Baker S."/>
            <person name="Barry K."/>
            <person name="Bills G."/>
            <person name="Bluhm B."/>
            <person name="Cannon C."/>
            <person name="Castanera R."/>
            <person name="Culley D."/>
            <person name="Daum C."/>
            <person name="Ezra D."/>
            <person name="Gonzalez J."/>
            <person name="Henrissat B."/>
            <person name="Kuo A."/>
            <person name="Liang C."/>
            <person name="Lipzen A."/>
            <person name="Lutzoni F."/>
            <person name="Magnuson J."/>
            <person name="Mondo S."/>
            <person name="Nolan M."/>
            <person name="Ohm R."/>
            <person name="Pangilinan J."/>
            <person name="Park H.-J."/>
            <person name="Ramirez L."/>
            <person name="Alfaro M."/>
            <person name="Sun H."/>
            <person name="Tritt A."/>
            <person name="Yoshinaga Y."/>
            <person name="Zwiers L.-H."/>
            <person name="Turgeon B."/>
            <person name="Goodwin S."/>
            <person name="Spatafora J."/>
            <person name="Crous P."/>
            <person name="Grigoriev I."/>
        </authorList>
    </citation>
    <scope>NUCLEOTIDE SEQUENCE</scope>
    <source>
        <strain evidence="3">CBS 122368</strain>
    </source>
</reference>
<feature type="chain" id="PRO_5025633260" evidence="2">
    <location>
        <begin position="21"/>
        <end position="494"/>
    </location>
</feature>
<name>A0A6A6IBX7_9PLEO</name>
<protein>
    <submittedName>
        <fullName evidence="3">M6 metalloprotease</fullName>
    </submittedName>
</protein>
<feature type="region of interest" description="Disordered" evidence="1">
    <location>
        <begin position="44"/>
        <end position="140"/>
    </location>
</feature>
<keyword evidence="3" id="KW-0645">Protease</keyword>
<dbReference type="PANTHER" id="PTHR41775">
    <property type="entry name" value="SECRETED PROTEIN-RELATED"/>
    <property type="match status" value="1"/>
</dbReference>
<dbReference type="PANTHER" id="PTHR41775:SF1">
    <property type="entry name" value="PEPTIDASE M6-LIKE DOMAIN-CONTAINING PROTEIN"/>
    <property type="match status" value="1"/>
</dbReference>
<keyword evidence="2" id="KW-0732">Signal</keyword>
<dbReference type="InterPro" id="IPR008757">
    <property type="entry name" value="Peptidase_M6-like_domain"/>
</dbReference>
<sequence>MRSALCSSILASALLPGVSALPLAHHDGDSCYVVVTTHYVTVDPVPTHTSSDETPYPLPTVIHSTSVPPDSETPYPIPTPDPDDTPYPLPTVTHSTETSIPPYPTDHPTDPTDVPTDESTSEPVPEPTPTPTPEPATCRPAWDNTGKAPSTGPLRAALIFVDFPDSPADQFGQSTEDLYAPLKSQPADLYSQMSYGKLEFEIVPLLDQFYRMPNDSVSYGFADDDGMTGEEHGRYINDALAAVGDSFSFQGIDVLFIASPNGTEEINRSASYSNAVTAPDGSEFTAGNVITYGNDLYPEGEWQTVNHETGHAMGLPDLYPYSPGGNALFVGGFDMMGLVWGQSPDLFAWHKWRLNWIEDGDVNCVAENGVTTHRLSPIEVAGGTKAIAIPVNATGYVMAEVRSKQGANSEACDEGTGVLLYTTDSALGSGDGPVRVIDTKPETSGCGSEDNGALLNDAPLTDVGGEPFDTELGVKIRIVGQEGDDYIVEVEREV</sequence>
<dbReference type="RefSeq" id="XP_033683079.1">
    <property type="nucleotide sequence ID" value="XM_033822131.1"/>
</dbReference>
<evidence type="ECO:0000313" key="4">
    <source>
        <dbReference type="Proteomes" id="UP000800094"/>
    </source>
</evidence>